<keyword evidence="3" id="KW-1185">Reference proteome</keyword>
<evidence type="ECO:0000313" key="2">
    <source>
        <dbReference type="EMBL" id="MFG6271662.1"/>
    </source>
</evidence>
<accession>A0ABW7DKY1</accession>
<protein>
    <recommendedName>
        <fullName evidence="4">Phage holin</fullName>
    </recommendedName>
</protein>
<keyword evidence="1" id="KW-0472">Membrane</keyword>
<reference evidence="2 3" key="1">
    <citation type="submission" date="2024-10" db="EMBL/GenBank/DDBJ databases">
        <authorList>
            <person name="Sang B.-I."/>
            <person name="Prabhaharan D."/>
        </authorList>
    </citation>
    <scope>NUCLEOTIDE SEQUENCE [LARGE SCALE GENOMIC DNA]</scope>
    <source>
        <strain evidence="2 3">MH</strain>
    </source>
</reference>
<keyword evidence="1" id="KW-0812">Transmembrane</keyword>
<dbReference type="RefSeq" id="WP_113855935.1">
    <property type="nucleotide sequence ID" value="NZ_CP011940.1"/>
</dbReference>
<sequence length="114" mass="12953">MKGRRKELLDQIIVAVISYVIPAASITMLGWIIKAFRKDRTRQQALEEGLKCLLRDRIIAAHRYHVIDGHEVSHEEYNAMTDMIASYTALKGANGYIERIAKEYTEAPVADALH</sequence>
<name>A0ABW7DKY1_9FIRM</name>
<evidence type="ECO:0000256" key="1">
    <source>
        <dbReference type="SAM" id="Phobius"/>
    </source>
</evidence>
<evidence type="ECO:0000313" key="3">
    <source>
        <dbReference type="Proteomes" id="UP001605989"/>
    </source>
</evidence>
<dbReference type="EMBL" id="JBIEKR010000001">
    <property type="protein sequence ID" value="MFG6271662.1"/>
    <property type="molecule type" value="Genomic_DNA"/>
</dbReference>
<comment type="caution">
    <text evidence="2">The sequence shown here is derived from an EMBL/GenBank/DDBJ whole genome shotgun (WGS) entry which is preliminary data.</text>
</comment>
<evidence type="ECO:0008006" key="4">
    <source>
        <dbReference type="Google" id="ProtNLM"/>
    </source>
</evidence>
<gene>
    <name evidence="2" type="ORF">ACGTZG_00480</name>
</gene>
<organism evidence="2 3">
    <name type="scientific">Megasphaera hexanoica</name>
    <dbReference type="NCBI Taxonomy" id="1675036"/>
    <lineage>
        <taxon>Bacteria</taxon>
        <taxon>Bacillati</taxon>
        <taxon>Bacillota</taxon>
        <taxon>Negativicutes</taxon>
        <taxon>Veillonellales</taxon>
        <taxon>Veillonellaceae</taxon>
        <taxon>Megasphaera</taxon>
    </lineage>
</organism>
<keyword evidence="1" id="KW-1133">Transmembrane helix</keyword>
<dbReference type="Proteomes" id="UP001605989">
    <property type="component" value="Unassembled WGS sequence"/>
</dbReference>
<proteinExistence type="predicted"/>
<feature type="transmembrane region" description="Helical" evidence="1">
    <location>
        <begin position="12"/>
        <end position="33"/>
    </location>
</feature>